<comment type="similarity">
    <text evidence="2">Belongs to the EBP family.</text>
</comment>
<keyword evidence="11" id="KW-1185">Reference proteome</keyword>
<evidence type="ECO:0000256" key="2">
    <source>
        <dbReference type="ARBA" id="ARBA00008337"/>
    </source>
</evidence>
<evidence type="ECO:0000313" key="11">
    <source>
        <dbReference type="Proteomes" id="UP000274822"/>
    </source>
</evidence>
<dbReference type="PANTHER" id="PTHR14207:SF1">
    <property type="entry name" value="EMOPAMIL-BINDING PROTEIN-LIKE"/>
    <property type="match status" value="1"/>
</dbReference>
<evidence type="ECO:0000256" key="4">
    <source>
        <dbReference type="ARBA" id="ARBA00022989"/>
    </source>
</evidence>
<dbReference type="InterPro" id="IPR007905">
    <property type="entry name" value="EBP"/>
</dbReference>
<feature type="transmembrane region" description="Helical" evidence="8">
    <location>
        <begin position="12"/>
        <end position="30"/>
    </location>
</feature>
<evidence type="ECO:0000256" key="7">
    <source>
        <dbReference type="SAM" id="MobiDB-lite"/>
    </source>
</evidence>
<dbReference type="InterPro" id="IPR033118">
    <property type="entry name" value="EXPERA"/>
</dbReference>
<evidence type="ECO:0000256" key="6">
    <source>
        <dbReference type="PROSITE-ProRule" id="PRU01087"/>
    </source>
</evidence>
<evidence type="ECO:0000256" key="5">
    <source>
        <dbReference type="ARBA" id="ARBA00023136"/>
    </source>
</evidence>
<evidence type="ECO:0000259" key="9">
    <source>
        <dbReference type="PROSITE" id="PS51751"/>
    </source>
</evidence>
<dbReference type="PANTHER" id="PTHR14207">
    <property type="entry name" value="STEROL ISOMERASE"/>
    <property type="match status" value="1"/>
</dbReference>
<feature type="transmembrane region" description="Helical" evidence="8">
    <location>
        <begin position="97"/>
        <end position="116"/>
    </location>
</feature>
<keyword evidence="5 6" id="KW-0472">Membrane</keyword>
<dbReference type="AlphaFoldDB" id="A0A433PJG5"/>
<comment type="subcellular location">
    <subcellularLocation>
        <location evidence="1">Membrane</location>
        <topology evidence="1">Multi-pass membrane protein</topology>
    </subcellularLocation>
</comment>
<gene>
    <name evidence="10" type="ORF">BC938DRAFT_476186</name>
</gene>
<proteinExistence type="inferred from homology"/>
<dbReference type="GO" id="GO:0047750">
    <property type="term" value="F:cholestenol delta-isomerase activity"/>
    <property type="evidence" value="ECO:0007669"/>
    <property type="project" value="InterPro"/>
</dbReference>
<dbReference type="Pfam" id="PF05241">
    <property type="entry name" value="EBP"/>
    <property type="match status" value="1"/>
</dbReference>
<dbReference type="PROSITE" id="PS51751">
    <property type="entry name" value="EXPERA"/>
    <property type="match status" value="1"/>
</dbReference>
<feature type="region of interest" description="Disordered" evidence="7">
    <location>
        <begin position="166"/>
        <end position="188"/>
    </location>
</feature>
<dbReference type="Proteomes" id="UP000274822">
    <property type="component" value="Unassembled WGS sequence"/>
</dbReference>
<accession>A0A433PJG5</accession>
<evidence type="ECO:0000256" key="8">
    <source>
        <dbReference type="SAM" id="Phobius"/>
    </source>
</evidence>
<keyword evidence="3 6" id="KW-0812">Transmembrane</keyword>
<sequence length="188" mass="21095">MLAIDPITVYSFLAILALLVLAYIASLIFLPRTAPRADKLAFCWYAFDALTHFILEGSFVYLSSFGSSVASSEGAFASLWKEYGKADARWLHSDPTVVSLEILTVVFCGPLCVYLLYALAARSPARHYWQLVLCTAEIYGVWLTFYPEHREPSLSLGVPRVLQRPLGRHPARPHDSVFLRPRRRSSAS</sequence>
<organism evidence="10 11">
    <name type="scientific">Jimgerdemannia flammicorona</name>
    <dbReference type="NCBI Taxonomy" id="994334"/>
    <lineage>
        <taxon>Eukaryota</taxon>
        <taxon>Fungi</taxon>
        <taxon>Fungi incertae sedis</taxon>
        <taxon>Mucoromycota</taxon>
        <taxon>Mucoromycotina</taxon>
        <taxon>Endogonomycetes</taxon>
        <taxon>Endogonales</taxon>
        <taxon>Endogonaceae</taxon>
        <taxon>Jimgerdemannia</taxon>
    </lineage>
</organism>
<evidence type="ECO:0000313" key="10">
    <source>
        <dbReference type="EMBL" id="RUS17681.1"/>
    </source>
</evidence>
<keyword evidence="4 6" id="KW-1133">Transmembrane helix</keyword>
<dbReference type="GO" id="GO:0016125">
    <property type="term" value="P:sterol metabolic process"/>
    <property type="evidence" value="ECO:0007669"/>
    <property type="project" value="InterPro"/>
</dbReference>
<dbReference type="GO" id="GO:0016020">
    <property type="term" value="C:membrane"/>
    <property type="evidence" value="ECO:0007669"/>
    <property type="project" value="UniProtKB-SubCell"/>
</dbReference>
<feature type="domain" description="EXPERA" evidence="9">
    <location>
        <begin position="37"/>
        <end position="168"/>
    </location>
</feature>
<comment type="caution">
    <text evidence="10">The sequence shown here is derived from an EMBL/GenBank/DDBJ whole genome shotgun (WGS) entry which is preliminary data.</text>
</comment>
<dbReference type="EMBL" id="RBNJ01022859">
    <property type="protein sequence ID" value="RUS17681.1"/>
    <property type="molecule type" value="Genomic_DNA"/>
</dbReference>
<evidence type="ECO:0000256" key="1">
    <source>
        <dbReference type="ARBA" id="ARBA00004141"/>
    </source>
</evidence>
<name>A0A433PJG5_9FUNG</name>
<protein>
    <submittedName>
        <fullName evidence="10">Emopamil binding protein-domain-containing protein</fullName>
    </submittedName>
</protein>
<dbReference type="GO" id="GO:0005783">
    <property type="term" value="C:endoplasmic reticulum"/>
    <property type="evidence" value="ECO:0007669"/>
    <property type="project" value="TreeGrafter"/>
</dbReference>
<evidence type="ECO:0000256" key="3">
    <source>
        <dbReference type="ARBA" id="ARBA00022692"/>
    </source>
</evidence>
<reference evidence="10 11" key="1">
    <citation type="journal article" date="2018" name="New Phytol.">
        <title>Phylogenomics of Endogonaceae and evolution of mycorrhizas within Mucoromycota.</title>
        <authorList>
            <person name="Chang Y."/>
            <person name="Desiro A."/>
            <person name="Na H."/>
            <person name="Sandor L."/>
            <person name="Lipzen A."/>
            <person name="Clum A."/>
            <person name="Barry K."/>
            <person name="Grigoriev I.V."/>
            <person name="Martin F.M."/>
            <person name="Stajich J.E."/>
            <person name="Smith M.E."/>
            <person name="Bonito G."/>
            <person name="Spatafora J.W."/>
        </authorList>
    </citation>
    <scope>NUCLEOTIDE SEQUENCE [LARGE SCALE GENOMIC DNA]</scope>
    <source>
        <strain evidence="10 11">AD002</strain>
    </source>
</reference>